<reference evidence="3 4" key="1">
    <citation type="submission" date="2010-08" db="EMBL/GenBank/DDBJ databases">
        <authorList>
            <consortium name="US DOE Joint Genome Institute (JGI-PGF)"/>
            <person name="Lucas S."/>
            <person name="Copeland A."/>
            <person name="Lapidus A."/>
            <person name="Cheng J.-F."/>
            <person name="Bruce D."/>
            <person name="Goodwin L."/>
            <person name="Pitluck S."/>
            <person name="Land M.L."/>
            <person name="Hauser L."/>
            <person name="Chang Y.-J."/>
            <person name="Anderson I.J."/>
            <person name="Johnson E."/>
            <person name="Mulhopadhyay B."/>
            <person name="Kyrpides N."/>
            <person name="Woyke T.J."/>
        </authorList>
    </citation>
    <scope>NUCLEOTIDE SEQUENCE [LARGE SCALE GENOMIC DNA]</scope>
    <source>
        <strain evidence="3 4">6</strain>
    </source>
</reference>
<evidence type="ECO:0000313" key="4">
    <source>
        <dbReference type="Proteomes" id="UP000005753"/>
    </source>
</evidence>
<dbReference type="EMBL" id="CM001487">
    <property type="protein sequence ID" value="EIM58322.1"/>
    <property type="molecule type" value="Genomic_DNA"/>
</dbReference>
<dbReference type="SUPFAM" id="SSF51735">
    <property type="entry name" value="NAD(P)-binding Rossmann-fold domains"/>
    <property type="match status" value="1"/>
</dbReference>
<dbReference type="InterPro" id="IPR036291">
    <property type="entry name" value="NAD(P)-bd_dom_sf"/>
</dbReference>
<dbReference type="GO" id="GO:0000166">
    <property type="term" value="F:nucleotide binding"/>
    <property type="evidence" value="ECO:0007669"/>
    <property type="project" value="InterPro"/>
</dbReference>
<feature type="domain" description="Thiazolinyl imine reductase-like C-terminal" evidence="2">
    <location>
        <begin position="149"/>
        <end position="244"/>
    </location>
</feature>
<proteinExistence type="predicted"/>
<name>I5AWZ9_EUBC6</name>
<evidence type="ECO:0000313" key="3">
    <source>
        <dbReference type="EMBL" id="EIM58322.1"/>
    </source>
</evidence>
<dbReference type="AlphaFoldDB" id="I5AWZ9"/>
<dbReference type="eggNOG" id="COG4693">
    <property type="taxonomic scope" value="Bacteria"/>
</dbReference>
<dbReference type="InterPro" id="IPR000683">
    <property type="entry name" value="Gfo/Idh/MocA-like_OxRdtase_N"/>
</dbReference>
<dbReference type="Proteomes" id="UP000005753">
    <property type="component" value="Chromosome"/>
</dbReference>
<organism evidence="3 4">
    <name type="scientific">Eubacterium cellulosolvens (strain ATCC 43171 / JCM 9499 / 6)</name>
    <name type="common">Cillobacterium cellulosolvens</name>
    <dbReference type="NCBI Taxonomy" id="633697"/>
    <lineage>
        <taxon>Bacteria</taxon>
        <taxon>Bacillati</taxon>
        <taxon>Bacillota</taxon>
        <taxon>Clostridia</taxon>
        <taxon>Eubacteriales</taxon>
        <taxon>Eubacteriaceae</taxon>
        <taxon>Eubacterium</taxon>
    </lineage>
</organism>
<dbReference type="NCBIfam" id="TIGR01761">
    <property type="entry name" value="thiaz-red"/>
    <property type="match status" value="1"/>
</dbReference>
<accession>I5AWZ9</accession>
<dbReference type="InterPro" id="IPR048655">
    <property type="entry name" value="Irp3-like_C"/>
</dbReference>
<dbReference type="HOGENOM" id="CLU_065125_0_0_9"/>
<dbReference type="Pfam" id="PF01408">
    <property type="entry name" value="GFO_IDH_MocA"/>
    <property type="match status" value="1"/>
</dbReference>
<dbReference type="PANTHER" id="PTHR43377:SF1">
    <property type="entry name" value="BILIVERDIN REDUCTASE A"/>
    <property type="match status" value="1"/>
</dbReference>
<dbReference type="STRING" id="633697.EubceDRAFT1_2609"/>
<dbReference type="PANTHER" id="PTHR43377">
    <property type="entry name" value="BILIVERDIN REDUCTASE A"/>
    <property type="match status" value="1"/>
</dbReference>
<reference evidence="3 4" key="2">
    <citation type="submission" date="2012-02" db="EMBL/GenBank/DDBJ databases">
        <title>Improved High-Quality Draft sequence of Eubacterium cellulosolvens 6.</title>
        <authorList>
            <consortium name="US DOE Joint Genome Institute"/>
            <person name="Lucas S."/>
            <person name="Han J."/>
            <person name="Lapidus A."/>
            <person name="Cheng J.-F."/>
            <person name="Goodwin L."/>
            <person name="Pitluck S."/>
            <person name="Peters L."/>
            <person name="Mikhailova N."/>
            <person name="Gu W."/>
            <person name="Detter J.C."/>
            <person name="Han C."/>
            <person name="Tapia R."/>
            <person name="Land M."/>
            <person name="Hauser L."/>
            <person name="Kyrpides N."/>
            <person name="Ivanova N."/>
            <person name="Pagani I."/>
            <person name="Johnson E."/>
            <person name="Mukhopadhyay B."/>
            <person name="Anderson I."/>
            <person name="Woyke T."/>
        </authorList>
    </citation>
    <scope>NUCLEOTIDE SEQUENCE [LARGE SCALE GENOMIC DNA]</scope>
    <source>
        <strain evidence="3 4">6</strain>
    </source>
</reference>
<evidence type="ECO:0000259" key="1">
    <source>
        <dbReference type="Pfam" id="PF01408"/>
    </source>
</evidence>
<sequence>MKRLRVVVCGAVFGRYYLEGLKLLPDQYELVGILGRGGEGSRRAAERYKVPLYTDINEITGEITDVACVVVKSTIIGGSGTEIAKQLLARGIHVIQEQPVHLKDYQECLRIAHSNNCKYSMNTFYPDLSGIREMLKICGKLRKENAISYIRAECSIQLLFPMLDILGKALGGLSGCAFEACRTERKQRFHILNGVIRDIPVMLTVDNQIDLGAKESNLTMFHRLQIGTPMGTLMLTDTHGELLWIPVLHEDLKELQPGERNDMSKIRVTESVTRSMDRTLGDIFNDLWPDCMRESLDRFHKEILDGKFVTAENQYMISVCRLWNEIGTLIGPYEKLDTVLERPVSLEELMRE</sequence>
<feature type="domain" description="Gfo/Idh/MocA-like oxidoreductase N-terminal" evidence="1">
    <location>
        <begin position="4"/>
        <end position="122"/>
    </location>
</feature>
<dbReference type="Gene3D" id="3.40.50.720">
    <property type="entry name" value="NAD(P)-binding Rossmann-like Domain"/>
    <property type="match status" value="1"/>
</dbReference>
<dbReference type="InterPro" id="IPR051450">
    <property type="entry name" value="Gfo/Idh/MocA_Oxidoreductases"/>
</dbReference>
<gene>
    <name evidence="3" type="ORF">EubceDRAFT1_2609</name>
</gene>
<evidence type="ECO:0000259" key="2">
    <source>
        <dbReference type="Pfam" id="PF21390"/>
    </source>
</evidence>
<dbReference type="Pfam" id="PF21390">
    <property type="entry name" value="Irp3-like_C"/>
    <property type="match status" value="1"/>
</dbReference>
<dbReference type="InterPro" id="IPR010091">
    <property type="entry name" value="Thiazolinyl_imide_reductase"/>
</dbReference>
<protein>
    <submittedName>
        <fullName evidence="3">Thiazolinyl imide reductase</fullName>
    </submittedName>
</protein>
<keyword evidence="4" id="KW-1185">Reference proteome</keyword>